<dbReference type="InterPro" id="IPR028082">
    <property type="entry name" value="Peripla_BP_I"/>
</dbReference>
<dbReference type="EMBL" id="JAUSQZ010000001">
    <property type="protein sequence ID" value="MDP9830723.1"/>
    <property type="molecule type" value="Genomic_DNA"/>
</dbReference>
<gene>
    <name evidence="5" type="ORF">J2S57_006472</name>
</gene>
<accession>A0ABT9PDD8</accession>
<dbReference type="InterPro" id="IPR046335">
    <property type="entry name" value="LacI/GalR-like_sensor"/>
</dbReference>
<evidence type="ECO:0000313" key="5">
    <source>
        <dbReference type="EMBL" id="MDP9830723.1"/>
    </source>
</evidence>
<dbReference type="Gene3D" id="1.10.260.40">
    <property type="entry name" value="lambda repressor-like DNA-binding domains"/>
    <property type="match status" value="1"/>
</dbReference>
<dbReference type="SUPFAM" id="SSF47413">
    <property type="entry name" value="lambda repressor-like DNA-binding domains"/>
    <property type="match status" value="1"/>
</dbReference>
<dbReference type="SMART" id="SM00354">
    <property type="entry name" value="HTH_LACI"/>
    <property type="match status" value="1"/>
</dbReference>
<dbReference type="SUPFAM" id="SSF53822">
    <property type="entry name" value="Periplasmic binding protein-like I"/>
    <property type="match status" value="1"/>
</dbReference>
<dbReference type="PANTHER" id="PTHR30146:SF109">
    <property type="entry name" value="HTH-TYPE TRANSCRIPTIONAL REGULATOR GALS"/>
    <property type="match status" value="1"/>
</dbReference>
<organism evidence="5 6">
    <name type="scientific">Kineosporia succinea</name>
    <dbReference type="NCBI Taxonomy" id="84632"/>
    <lineage>
        <taxon>Bacteria</taxon>
        <taxon>Bacillati</taxon>
        <taxon>Actinomycetota</taxon>
        <taxon>Actinomycetes</taxon>
        <taxon>Kineosporiales</taxon>
        <taxon>Kineosporiaceae</taxon>
        <taxon>Kineosporia</taxon>
    </lineage>
</organism>
<proteinExistence type="predicted"/>
<keyword evidence="1" id="KW-0805">Transcription regulation</keyword>
<dbReference type="PROSITE" id="PS50932">
    <property type="entry name" value="HTH_LACI_2"/>
    <property type="match status" value="1"/>
</dbReference>
<evidence type="ECO:0000259" key="4">
    <source>
        <dbReference type="PROSITE" id="PS50932"/>
    </source>
</evidence>
<dbReference type="Gene3D" id="3.40.50.2300">
    <property type="match status" value="2"/>
</dbReference>
<evidence type="ECO:0000256" key="2">
    <source>
        <dbReference type="ARBA" id="ARBA00023125"/>
    </source>
</evidence>
<evidence type="ECO:0000256" key="1">
    <source>
        <dbReference type="ARBA" id="ARBA00023015"/>
    </source>
</evidence>
<sequence>MASRRRPTVHDVAKLAGVSIATVSFAFRRPEQVRPETRESVLRAAREIGYIPSASARGLVRGKTGALGLHSYEFLLERPLHEEAVTAVSPAPFDLAQDVIPWDGMPDARRADIRAFPLYVDEVQRGFELEARRHGRPVLVGRGDPSQGAITETAGRVDGLAIFPGRSARASLQEVTLNMPVVLFSLPPENDGYHHVLADNRGGMRDLVTHLVTAHGVRDPQFVGGTIAYDYLERFTGFQEGLRELGLPVPDDVCDDADLGRGPTFTGVLRLVRENRLPPALVCASDQLAVELLDLLRREGVSVPGDVIVTGFDGILAGLLSQPALTTVRQPMQAMGRVAAQLLMLDPDDAPERGRTVTLATRVEPRASCGC</sequence>
<evidence type="ECO:0000256" key="3">
    <source>
        <dbReference type="ARBA" id="ARBA00023163"/>
    </source>
</evidence>
<dbReference type="Pfam" id="PF00356">
    <property type="entry name" value="LacI"/>
    <property type="match status" value="1"/>
</dbReference>
<keyword evidence="6" id="KW-1185">Reference proteome</keyword>
<feature type="domain" description="HTH lacI-type" evidence="4">
    <location>
        <begin position="7"/>
        <end position="61"/>
    </location>
</feature>
<evidence type="ECO:0000313" key="6">
    <source>
        <dbReference type="Proteomes" id="UP001235712"/>
    </source>
</evidence>
<dbReference type="InterPro" id="IPR010982">
    <property type="entry name" value="Lambda_DNA-bd_dom_sf"/>
</dbReference>
<dbReference type="RefSeq" id="WP_307249804.1">
    <property type="nucleotide sequence ID" value="NZ_JAUSQZ010000001.1"/>
</dbReference>
<dbReference type="PANTHER" id="PTHR30146">
    <property type="entry name" value="LACI-RELATED TRANSCRIPTIONAL REPRESSOR"/>
    <property type="match status" value="1"/>
</dbReference>
<reference evidence="5 6" key="1">
    <citation type="submission" date="2023-07" db="EMBL/GenBank/DDBJ databases">
        <title>Sequencing the genomes of 1000 actinobacteria strains.</title>
        <authorList>
            <person name="Klenk H.-P."/>
        </authorList>
    </citation>
    <scope>NUCLEOTIDE SEQUENCE [LARGE SCALE GENOMIC DNA]</scope>
    <source>
        <strain evidence="5 6">DSM 44388</strain>
    </source>
</reference>
<dbReference type="CDD" id="cd06267">
    <property type="entry name" value="PBP1_LacI_sugar_binding-like"/>
    <property type="match status" value="1"/>
</dbReference>
<protein>
    <submittedName>
        <fullName evidence="5">LacI family transcriptional regulator</fullName>
    </submittedName>
</protein>
<dbReference type="Proteomes" id="UP001235712">
    <property type="component" value="Unassembled WGS sequence"/>
</dbReference>
<dbReference type="Pfam" id="PF13377">
    <property type="entry name" value="Peripla_BP_3"/>
    <property type="match status" value="1"/>
</dbReference>
<name>A0ABT9PDD8_9ACTN</name>
<keyword evidence="2" id="KW-0238">DNA-binding</keyword>
<dbReference type="InterPro" id="IPR000843">
    <property type="entry name" value="HTH_LacI"/>
</dbReference>
<keyword evidence="3" id="KW-0804">Transcription</keyword>
<dbReference type="CDD" id="cd01392">
    <property type="entry name" value="HTH_LacI"/>
    <property type="match status" value="1"/>
</dbReference>
<comment type="caution">
    <text evidence="5">The sequence shown here is derived from an EMBL/GenBank/DDBJ whole genome shotgun (WGS) entry which is preliminary data.</text>
</comment>